<proteinExistence type="predicted"/>
<dbReference type="Proteomes" id="UP000077701">
    <property type="component" value="Unassembled WGS sequence"/>
</dbReference>
<keyword evidence="1" id="KW-0732">Signal</keyword>
<name>A0A161LA27_9ACTN</name>
<dbReference type="Pfam" id="PF01547">
    <property type="entry name" value="SBP_bac_1"/>
    <property type="match status" value="1"/>
</dbReference>
<dbReference type="PROSITE" id="PS51257">
    <property type="entry name" value="PROKAR_LIPOPROTEIN"/>
    <property type="match status" value="1"/>
</dbReference>
<dbReference type="InterPro" id="IPR006059">
    <property type="entry name" value="SBP"/>
</dbReference>
<evidence type="ECO:0000256" key="1">
    <source>
        <dbReference type="SAM" id="SignalP"/>
    </source>
</evidence>
<dbReference type="RefSeq" id="WP_068893937.1">
    <property type="nucleotide sequence ID" value="NZ_BDCX01000001.1"/>
</dbReference>
<dbReference type="AlphaFoldDB" id="A0A161LA27"/>
<reference evidence="2 3" key="1">
    <citation type="journal article" date="2016" name="Genome Announc.">
        <title>Draft Genome Sequence of Planomonospora sphaerica JCM9374, a Rare Actinomycete.</title>
        <authorList>
            <person name="Dohra H."/>
            <person name="Suzuki T."/>
            <person name="Inoue Y."/>
            <person name="Kodani S."/>
        </authorList>
    </citation>
    <scope>NUCLEOTIDE SEQUENCE [LARGE SCALE GENOMIC DNA]</scope>
    <source>
        <strain evidence="2 3">JCM 9374</strain>
    </source>
</reference>
<dbReference type="EMBL" id="BDCX01000001">
    <property type="protein sequence ID" value="GAT64524.1"/>
    <property type="molecule type" value="Genomic_DNA"/>
</dbReference>
<comment type="caution">
    <text evidence="2">The sequence shown here is derived from an EMBL/GenBank/DDBJ whole genome shotgun (WGS) entry which is preliminary data.</text>
</comment>
<keyword evidence="3" id="KW-1185">Reference proteome</keyword>
<feature type="chain" id="PRO_5038923731" evidence="1">
    <location>
        <begin position="23"/>
        <end position="450"/>
    </location>
</feature>
<dbReference type="SUPFAM" id="SSF53850">
    <property type="entry name" value="Periplasmic binding protein-like II"/>
    <property type="match status" value="1"/>
</dbReference>
<dbReference type="OrthoDB" id="3226017at2"/>
<dbReference type="Gene3D" id="3.40.190.10">
    <property type="entry name" value="Periplasmic binding protein-like II"/>
    <property type="match status" value="1"/>
</dbReference>
<dbReference type="PANTHER" id="PTHR43649:SF32">
    <property type="entry name" value="SUGAR BINDING SECRETED PROTEIN"/>
    <property type="match status" value="1"/>
</dbReference>
<dbReference type="PANTHER" id="PTHR43649">
    <property type="entry name" value="ARABINOSE-BINDING PROTEIN-RELATED"/>
    <property type="match status" value="1"/>
</dbReference>
<dbReference type="STRING" id="161355.PS9374_00154"/>
<reference evidence="3" key="2">
    <citation type="submission" date="2016-04" db="EMBL/GenBank/DDBJ databases">
        <title>Planomonospora sphaerica JCM9374 whole genome shotgun sequence.</title>
        <authorList>
            <person name="Suzuki T."/>
            <person name="Dohra H."/>
            <person name="Kodani S."/>
        </authorList>
    </citation>
    <scope>NUCLEOTIDE SEQUENCE [LARGE SCALE GENOMIC DNA]</scope>
    <source>
        <strain evidence="3">JCM 9374</strain>
    </source>
</reference>
<organism evidence="2 3">
    <name type="scientific">Planomonospora sphaerica</name>
    <dbReference type="NCBI Taxonomy" id="161355"/>
    <lineage>
        <taxon>Bacteria</taxon>
        <taxon>Bacillati</taxon>
        <taxon>Actinomycetota</taxon>
        <taxon>Actinomycetes</taxon>
        <taxon>Streptosporangiales</taxon>
        <taxon>Streptosporangiaceae</taxon>
        <taxon>Planomonospora</taxon>
    </lineage>
</organism>
<gene>
    <name evidence="2" type="ORF">PS9374_00154</name>
</gene>
<sequence length="450" mass="47495">MLNTKRQGKLAAVAAMAATALAITSCGSSEPTPAAGGDGASSAAAAPVTITVHTFGGGENFGYDEAVKKWNAEHPNIQVKYQNLTDRFEDVFLPQLLQKLQAGSGAADIVGIDEGAMGLMKARPQFFADLGQFGLENRKADFPAAKWENGVNKDGKLFALGTDIGGMTMCYRKDLFEKAGLPTEREEVGKLWPDWAAFMEAGKKFQAANPGKGDPKFLDGPNTLYNVVLSQEGPKNGNIAYFDTNNQLVIDKNPAVKTAFDTVKSFSEAGLTAKLASFTPEWNAAIKKGGFATMGCPAWMLGVVSGAAGEENKGKWDVASVPGGAGNWGGSYLAIPAQSKHQKEAAEVLNYLTGKEGHIAAFKEAAAFPSSLPAQQDPAVADLKNEFFNDAPTGQIFGASVKDLLPLFLGEKHAQVKTAAEKVLEGMDKGSIPYAEAWTKFVEAGTKAAG</sequence>
<evidence type="ECO:0000313" key="2">
    <source>
        <dbReference type="EMBL" id="GAT64524.1"/>
    </source>
</evidence>
<protein>
    <submittedName>
        <fullName evidence="2">Sugar ABC transporter substrate-binding protein</fullName>
    </submittedName>
</protein>
<accession>A0A161LA27</accession>
<feature type="signal peptide" evidence="1">
    <location>
        <begin position="1"/>
        <end position="22"/>
    </location>
</feature>
<evidence type="ECO:0000313" key="3">
    <source>
        <dbReference type="Proteomes" id="UP000077701"/>
    </source>
</evidence>
<dbReference type="InterPro" id="IPR050490">
    <property type="entry name" value="Bact_solute-bd_prot1"/>
</dbReference>